<dbReference type="Proteomes" id="UP000025231">
    <property type="component" value="Chromosome"/>
</dbReference>
<proteinExistence type="predicted"/>
<name>A0ABC7ZL62_ECOLR</name>
<organism evidence="1 2">
    <name type="scientific">Escherichia coli O145:H28 (strain RM12581)</name>
    <dbReference type="NCBI Taxonomy" id="1248823"/>
    <lineage>
        <taxon>Bacteria</taxon>
        <taxon>Pseudomonadati</taxon>
        <taxon>Pseudomonadota</taxon>
        <taxon>Gammaproteobacteria</taxon>
        <taxon>Enterobacterales</taxon>
        <taxon>Enterobacteriaceae</taxon>
        <taxon>Escherichia</taxon>
    </lineage>
</organism>
<gene>
    <name evidence="1" type="ORF">ECRM12581_0075</name>
</gene>
<evidence type="ECO:0000313" key="2">
    <source>
        <dbReference type="Proteomes" id="UP000025231"/>
    </source>
</evidence>
<dbReference type="EMBL" id="CP007136">
    <property type="protein sequence ID" value="AHY68545.1"/>
    <property type="molecule type" value="Genomic_DNA"/>
</dbReference>
<sequence>MNAYSRQKRISPLMAQILQWLVKNELFLHYNLILTMIRAG</sequence>
<reference evidence="1 2" key="1">
    <citation type="journal article" date="2014" name="Genome Announc.">
        <title>Complete Genome Sequences of Two Escherichia coli O145:H28 Outbreak Strains of Food Origin.</title>
        <authorList>
            <person name="Cooper K.K."/>
            <person name="Mandrell R.E."/>
            <person name="Louie J.W."/>
            <person name="Korlach J."/>
            <person name="Clark T.A."/>
            <person name="Parker C.T."/>
            <person name="Huynh S."/>
            <person name="Chain P.S."/>
            <person name="Ahmed S."/>
            <person name="Carter M.Q."/>
        </authorList>
    </citation>
    <scope>NUCLEOTIDE SEQUENCE [LARGE SCALE GENOMIC DNA]</scope>
    <source>
        <strain evidence="1 2">RM12581</strain>
    </source>
</reference>
<evidence type="ECO:0008006" key="3">
    <source>
        <dbReference type="Google" id="ProtNLM"/>
    </source>
</evidence>
<dbReference type="AlphaFoldDB" id="A0ABC7ZL62"/>
<evidence type="ECO:0000313" key="1">
    <source>
        <dbReference type="EMBL" id="AHY68545.1"/>
    </source>
</evidence>
<protein>
    <recommendedName>
        <fullName evidence="3">Transposase</fullName>
    </recommendedName>
</protein>
<accession>A0ABC7ZL62</accession>